<accession>A0A813B4Y7</accession>
<proteinExistence type="predicted"/>
<organism evidence="1 2">
    <name type="scientific">Symbiodinium necroappetens</name>
    <dbReference type="NCBI Taxonomy" id="1628268"/>
    <lineage>
        <taxon>Eukaryota</taxon>
        <taxon>Sar</taxon>
        <taxon>Alveolata</taxon>
        <taxon>Dinophyceae</taxon>
        <taxon>Suessiales</taxon>
        <taxon>Symbiodiniaceae</taxon>
        <taxon>Symbiodinium</taxon>
    </lineage>
</organism>
<dbReference type="EMBL" id="CAJNJA010066971">
    <property type="protein sequence ID" value="CAE7891087.1"/>
    <property type="molecule type" value="Genomic_DNA"/>
</dbReference>
<sequence length="328" mass="35926">PAELLFVELFCGSARLSKAVAEADLNVLAIDKVAKANVGSLHIAPPCGTASGPTQSASGKYAVRGVGRGCVHCELGLDGEWGLADPLAKECDNSHTHEPWSPLLKDGKPHFPTSEEAAYPLELCKAHAFNLWTQLLKKGIKAQALHLHQDALGARDLRQFTAKRVPPLLGEYWFIGDKLQPMVGVYRTPVQAIGAALTLKHPLEFATPLPDLLTRCVVDVLNMGPAALIQLRSQNLAWILERRIALSSKEIQAHAEMHPDMARCLKGKQTCLWEELLLHTGFPDDSLVREAVWRRKAAIAACKPADDPELAESLWQQTLDETEAGWIK</sequence>
<dbReference type="AlphaFoldDB" id="A0A813B4Y7"/>
<protein>
    <submittedName>
        <fullName evidence="1">Uncharacterized protein</fullName>
    </submittedName>
</protein>
<gene>
    <name evidence="1" type="ORF">SNEC2469_LOCUS29618</name>
</gene>
<comment type="caution">
    <text evidence="1">The sequence shown here is derived from an EMBL/GenBank/DDBJ whole genome shotgun (WGS) entry which is preliminary data.</text>
</comment>
<feature type="non-terminal residue" evidence="1">
    <location>
        <position position="1"/>
    </location>
</feature>
<feature type="non-terminal residue" evidence="1">
    <location>
        <position position="328"/>
    </location>
</feature>
<keyword evidence="2" id="KW-1185">Reference proteome</keyword>
<evidence type="ECO:0000313" key="1">
    <source>
        <dbReference type="EMBL" id="CAE7891087.1"/>
    </source>
</evidence>
<dbReference type="OrthoDB" id="432619at2759"/>
<evidence type="ECO:0000313" key="2">
    <source>
        <dbReference type="Proteomes" id="UP000601435"/>
    </source>
</evidence>
<dbReference type="Proteomes" id="UP000601435">
    <property type="component" value="Unassembled WGS sequence"/>
</dbReference>
<reference evidence="1" key="1">
    <citation type="submission" date="2021-02" db="EMBL/GenBank/DDBJ databases">
        <authorList>
            <person name="Dougan E. K."/>
            <person name="Rhodes N."/>
            <person name="Thang M."/>
            <person name="Chan C."/>
        </authorList>
    </citation>
    <scope>NUCLEOTIDE SEQUENCE</scope>
</reference>
<name>A0A813B4Y7_9DINO</name>